<feature type="region of interest" description="Disordered" evidence="1">
    <location>
        <begin position="1"/>
        <end position="66"/>
    </location>
</feature>
<sequence>MELRRRCSSSPCCPPRRRGSVPSQEHQARAPPRRRRHDRARLRGQPAAKPASAPAERSLATTRSPP</sequence>
<accession>A0A0A9EMA1</accession>
<reference evidence="2" key="2">
    <citation type="journal article" date="2015" name="Data Brief">
        <title>Shoot transcriptome of the giant reed, Arundo donax.</title>
        <authorList>
            <person name="Barrero R.A."/>
            <person name="Guerrero F.D."/>
            <person name="Moolhuijzen P."/>
            <person name="Goolsby J.A."/>
            <person name="Tidwell J."/>
            <person name="Bellgard S.E."/>
            <person name="Bellgard M.I."/>
        </authorList>
    </citation>
    <scope>NUCLEOTIDE SEQUENCE</scope>
    <source>
        <tissue evidence="2">Shoot tissue taken approximately 20 cm above the soil surface</tissue>
    </source>
</reference>
<evidence type="ECO:0000256" key="1">
    <source>
        <dbReference type="SAM" id="MobiDB-lite"/>
    </source>
</evidence>
<dbReference type="EMBL" id="GBRH01198905">
    <property type="protein sequence ID" value="JAD98990.1"/>
    <property type="molecule type" value="Transcribed_RNA"/>
</dbReference>
<organism evidence="2">
    <name type="scientific">Arundo donax</name>
    <name type="common">Giant reed</name>
    <name type="synonym">Donax arundinaceus</name>
    <dbReference type="NCBI Taxonomy" id="35708"/>
    <lineage>
        <taxon>Eukaryota</taxon>
        <taxon>Viridiplantae</taxon>
        <taxon>Streptophyta</taxon>
        <taxon>Embryophyta</taxon>
        <taxon>Tracheophyta</taxon>
        <taxon>Spermatophyta</taxon>
        <taxon>Magnoliopsida</taxon>
        <taxon>Liliopsida</taxon>
        <taxon>Poales</taxon>
        <taxon>Poaceae</taxon>
        <taxon>PACMAD clade</taxon>
        <taxon>Arundinoideae</taxon>
        <taxon>Arundineae</taxon>
        <taxon>Arundo</taxon>
    </lineage>
</organism>
<proteinExistence type="predicted"/>
<evidence type="ECO:0000313" key="2">
    <source>
        <dbReference type="EMBL" id="JAD98990.1"/>
    </source>
</evidence>
<reference evidence="2" key="1">
    <citation type="submission" date="2014-09" db="EMBL/GenBank/DDBJ databases">
        <authorList>
            <person name="Magalhaes I.L.F."/>
            <person name="Oliveira U."/>
            <person name="Santos F.R."/>
            <person name="Vidigal T.H.D.A."/>
            <person name="Brescovit A.D."/>
            <person name="Santos A.J."/>
        </authorList>
    </citation>
    <scope>NUCLEOTIDE SEQUENCE</scope>
    <source>
        <tissue evidence="2">Shoot tissue taken approximately 20 cm above the soil surface</tissue>
    </source>
</reference>
<feature type="compositionally biased region" description="Basic residues" evidence="1">
    <location>
        <begin position="31"/>
        <end position="42"/>
    </location>
</feature>
<name>A0A0A9EMA1_ARUDO</name>
<dbReference type="AlphaFoldDB" id="A0A0A9EMA1"/>
<protein>
    <submittedName>
        <fullName evidence="2">Uncharacterized protein</fullName>
    </submittedName>
</protein>